<proteinExistence type="predicted"/>
<gene>
    <name evidence="2" type="ORF">Tci_024666</name>
</gene>
<comment type="caution">
    <text evidence="2">The sequence shown here is derived from an EMBL/GenBank/DDBJ whole genome shotgun (WGS) entry which is preliminary data.</text>
</comment>
<organism evidence="2">
    <name type="scientific">Tanacetum cinerariifolium</name>
    <name type="common">Dalmatian daisy</name>
    <name type="synonym">Chrysanthemum cinerariifolium</name>
    <dbReference type="NCBI Taxonomy" id="118510"/>
    <lineage>
        <taxon>Eukaryota</taxon>
        <taxon>Viridiplantae</taxon>
        <taxon>Streptophyta</taxon>
        <taxon>Embryophyta</taxon>
        <taxon>Tracheophyta</taxon>
        <taxon>Spermatophyta</taxon>
        <taxon>Magnoliopsida</taxon>
        <taxon>eudicotyledons</taxon>
        <taxon>Gunneridae</taxon>
        <taxon>Pentapetalae</taxon>
        <taxon>asterids</taxon>
        <taxon>campanulids</taxon>
        <taxon>Asterales</taxon>
        <taxon>Asteraceae</taxon>
        <taxon>Asteroideae</taxon>
        <taxon>Anthemideae</taxon>
        <taxon>Anthemidinae</taxon>
        <taxon>Tanacetum</taxon>
    </lineage>
</organism>
<feature type="region of interest" description="Disordered" evidence="1">
    <location>
        <begin position="221"/>
        <end position="341"/>
    </location>
</feature>
<sequence length="640" mass="73256">MEIVPDDGDEVLIEATPISSRSPTIINYKIYKEGNKNYSRSLEQMEILKFKKEKPVDDMDNFLFRTLKTMFEHHVEDTIWTYQQGLAKVKNWKLFGSFGVYYIIMQSTVYYLLVEKKLEDSEDEYQVFGRIVGIKSLQRVTVVQRPSLVRFDVGTDISHVDQDYQVPLIADMDILMDLLSEFLDVMDWEPKIEVHSDDKDFEYNVTEECHTSKTKKIKAEANFMNSSRRRVKRRNLDGKESSFRDDLSRKSRFDGEEYVLEGKSSQSYSSEQETEAGSRETKVSSENKENGHLKGKAIVSEDLSSHQDNPKRRLVFKLPNRDTSKQELVGPSSTTPPHDIDELSKNFSLINGNGEFVERKENFGSPMKYINHFGESKDEENSRKSFSQAGEDDAGTLDHNVPSAERVKISSTNIILETTVPQKEEIFQVIIDVIKNSTCFKAFTRYADVPKLFMHQFWYTIKKVQDTDSYEFLLANKKCIVNAKVFRTIPNICPRVEDEEFIDVLDDETALVFLIDLGYKESDPEPAKKKTFSRRVVKKKVTLSTDDNIIFNDHDASLKLAKSICQTEAEKAEATRKVHATHARIVTEYVLESAKKKSSGRIYKSVVIQVTLSAPKSKHATSKSMLNTGTKAGIGHSKNV</sequence>
<evidence type="ECO:0000256" key="1">
    <source>
        <dbReference type="SAM" id="MobiDB-lite"/>
    </source>
</evidence>
<dbReference type="EMBL" id="BKCJ010003053">
    <property type="protein sequence ID" value="GEU52688.1"/>
    <property type="molecule type" value="Genomic_DNA"/>
</dbReference>
<name>A0A6L2KTA3_TANCI</name>
<protein>
    <submittedName>
        <fullName evidence="2">PH-interacting protein</fullName>
    </submittedName>
</protein>
<feature type="compositionally biased region" description="Basic and acidic residues" evidence="1">
    <location>
        <begin position="374"/>
        <end position="383"/>
    </location>
</feature>
<feature type="compositionally biased region" description="Basic and acidic residues" evidence="1">
    <location>
        <begin position="234"/>
        <end position="255"/>
    </location>
</feature>
<feature type="region of interest" description="Disordered" evidence="1">
    <location>
        <begin position="370"/>
        <end position="399"/>
    </location>
</feature>
<evidence type="ECO:0000313" key="2">
    <source>
        <dbReference type="EMBL" id="GEU52688.1"/>
    </source>
</evidence>
<dbReference type="AlphaFoldDB" id="A0A6L2KTA3"/>
<reference evidence="2" key="1">
    <citation type="journal article" date="2019" name="Sci. Rep.">
        <title>Draft genome of Tanacetum cinerariifolium, the natural source of mosquito coil.</title>
        <authorList>
            <person name="Yamashiro T."/>
            <person name="Shiraishi A."/>
            <person name="Satake H."/>
            <person name="Nakayama K."/>
        </authorList>
    </citation>
    <scope>NUCLEOTIDE SEQUENCE</scope>
</reference>
<accession>A0A6L2KTA3</accession>
<feature type="compositionally biased region" description="Basic and acidic residues" evidence="1">
    <location>
        <begin position="276"/>
        <end position="292"/>
    </location>
</feature>